<organism evidence="5">
    <name type="scientific">Cladocopium goreaui</name>
    <dbReference type="NCBI Taxonomy" id="2562237"/>
    <lineage>
        <taxon>Eukaryota</taxon>
        <taxon>Sar</taxon>
        <taxon>Alveolata</taxon>
        <taxon>Dinophyceae</taxon>
        <taxon>Suessiales</taxon>
        <taxon>Symbiodiniaceae</taxon>
        <taxon>Cladocopium</taxon>
    </lineage>
</organism>
<evidence type="ECO:0000256" key="2">
    <source>
        <dbReference type="SAM" id="MobiDB-lite"/>
    </source>
</evidence>
<evidence type="ECO:0000259" key="3">
    <source>
        <dbReference type="PROSITE" id="PS50103"/>
    </source>
</evidence>
<dbReference type="EMBL" id="CAMXCT020001270">
    <property type="protein sequence ID" value="CAL1141860.1"/>
    <property type="molecule type" value="Genomic_DNA"/>
</dbReference>
<feature type="region of interest" description="Disordered" evidence="2">
    <location>
        <begin position="582"/>
        <end position="661"/>
    </location>
</feature>
<feature type="domain" description="C3H1-type" evidence="3">
    <location>
        <begin position="535"/>
        <end position="563"/>
    </location>
</feature>
<evidence type="ECO:0000313" key="5">
    <source>
        <dbReference type="EMBL" id="CAI3988485.1"/>
    </source>
</evidence>
<feature type="domain" description="CCHC-type" evidence="4">
    <location>
        <begin position="570"/>
        <end position="585"/>
    </location>
</feature>
<evidence type="ECO:0000256" key="1">
    <source>
        <dbReference type="PROSITE-ProRule" id="PRU00723"/>
    </source>
</evidence>
<comment type="caution">
    <text evidence="5">The sequence shown here is derived from an EMBL/GenBank/DDBJ whole genome shotgun (WGS) entry which is preliminary data.</text>
</comment>
<accession>A0A9P1CBB1</accession>
<dbReference type="Proteomes" id="UP001152797">
    <property type="component" value="Unassembled WGS sequence"/>
</dbReference>
<name>A0A9P1CBB1_9DINO</name>
<dbReference type="InterPro" id="IPR001878">
    <property type="entry name" value="Znf_CCHC"/>
</dbReference>
<evidence type="ECO:0000313" key="7">
    <source>
        <dbReference type="EMBL" id="CAL4775797.1"/>
    </source>
</evidence>
<dbReference type="EMBL" id="CAMXCT030001270">
    <property type="protein sequence ID" value="CAL4775797.1"/>
    <property type="molecule type" value="Genomic_DNA"/>
</dbReference>
<evidence type="ECO:0000259" key="4">
    <source>
        <dbReference type="PROSITE" id="PS50158"/>
    </source>
</evidence>
<dbReference type="InterPro" id="IPR000571">
    <property type="entry name" value="Znf_CCCH"/>
</dbReference>
<evidence type="ECO:0000313" key="8">
    <source>
        <dbReference type="Proteomes" id="UP001152797"/>
    </source>
</evidence>
<keyword evidence="1" id="KW-0863">Zinc-finger</keyword>
<keyword evidence="8" id="KW-1185">Reference proteome</keyword>
<dbReference type="EMBL" id="CAMXCT010001270">
    <property type="protein sequence ID" value="CAI3988485.1"/>
    <property type="molecule type" value="Genomic_DNA"/>
</dbReference>
<feature type="compositionally biased region" description="Low complexity" evidence="2">
    <location>
        <begin position="623"/>
        <end position="650"/>
    </location>
</feature>
<feature type="zinc finger region" description="C3H1-type" evidence="1">
    <location>
        <begin position="535"/>
        <end position="563"/>
    </location>
</feature>
<keyword evidence="1" id="KW-0862">Zinc</keyword>
<dbReference type="PROSITE" id="PS50103">
    <property type="entry name" value="ZF_C3H1"/>
    <property type="match status" value="1"/>
</dbReference>
<sequence>MHVILGPQPSARFLAVSLSFVNSLHKSLGKRPRIALHATLTRPRTDGNFAGDKLKQRASTWKKSLLQTTNGTAQGAVQEQDARSTANLRMAIASKGQHLLMRSYEPKGSLVLTQWTYAEDMKELLLGRGLLQLWLWLKRQTKCWMNCWRADAAVKSQSAALTTSAAPAKAPLQRQVFSLLVGDAMVVSRSDMGEKVNVMAELFRVLLPKFSQLSVYARGSGSQQVRPGGGQGTPTHAEQRLVAHDGLSHQDLLEIEAMKMQALREVQEKLKNEMARRKGAAVSGTCGVWGLDCGHNATDVRSQQHFGFVVVADDGFCTALLRALACGESVGASQTQGGDGPRGQKVSSNGTKGCHYVVGSCAGTNPKGCRCHKEDEQRGDRVHPALQVPAGGSPGKDWILRELTENKLAANAGVKEILNTLRTRRRNLGKASEFGVQLPDPLLLMGLLSKWSDSLCRVGGSQMAFRVAGMRQALALDTTPLPASVTEFAEHLQAEAEQLMLATPTATSTVSTPSSTVAADVKKKELVKAAALTTPNEKARCRFWGTAVGCKRADSCSFEHSWDGIQKKGRCWNCSAEGHLRPDCPYPRDSSSSPTTKEKISKIAAPKANVKKEGSPKHGRGDPTPTSPTAPSRSSSSGTFPTASTSSSGAADEKGKTKIVEEKPVTPEALVSDLSSLVKSLQGLKAIQLRYVEAKVFKNDGVKVALVDGGATHALRRGTKSELENSEPVTVKLAHGSMVLRKKKGCSTLLTNDDIERTLPVRLLIDHGFNLTWTSSGINIHHPRRGPLRCWKRQGCPVMHREEALALMKELEELEVNSAVDDVIAWWSARYPNVPKEVLKLWWARMTNGKIWTMVACPSTGIVDDNWKLAVVWCCISMQEVNINRRDGSAFNELASRWCWEVRLAALSAGYGINGRDQNLYGRGEKRWRLENLTDEEVEKTHGDTALVLKMMAIYDVVFEASPEFHAYLMEHPTDPKDYLDEAEQYPSIWEWPEVHDFAQRHGLQTVKLDQGACGHNCVKPTTLLTDLEAMKDLDGLRANGAKEEMHGGEPRSSHATDLNVVCMGTRPCEGHPTCHHEASGRGVSNEEVLH</sequence>
<keyword evidence="1" id="KW-0479">Metal-binding</keyword>
<dbReference type="GO" id="GO:0003676">
    <property type="term" value="F:nucleic acid binding"/>
    <property type="evidence" value="ECO:0007669"/>
    <property type="project" value="InterPro"/>
</dbReference>
<dbReference type="AlphaFoldDB" id="A0A9P1CBB1"/>
<protein>
    <submittedName>
        <fullName evidence="7">Copia protein</fullName>
    </submittedName>
</protein>
<proteinExistence type="predicted"/>
<gene>
    <name evidence="5" type="ORF">C1SCF055_LOCUS15649</name>
</gene>
<reference evidence="6" key="2">
    <citation type="submission" date="2024-04" db="EMBL/GenBank/DDBJ databases">
        <authorList>
            <person name="Chen Y."/>
            <person name="Shah S."/>
            <person name="Dougan E. K."/>
            <person name="Thang M."/>
            <person name="Chan C."/>
        </authorList>
    </citation>
    <scope>NUCLEOTIDE SEQUENCE [LARGE SCALE GENOMIC DNA]</scope>
</reference>
<feature type="compositionally biased region" description="Basic and acidic residues" evidence="2">
    <location>
        <begin position="651"/>
        <end position="661"/>
    </location>
</feature>
<feature type="compositionally biased region" description="Basic and acidic residues" evidence="2">
    <location>
        <begin position="610"/>
        <end position="621"/>
    </location>
</feature>
<dbReference type="GO" id="GO:0008270">
    <property type="term" value="F:zinc ion binding"/>
    <property type="evidence" value="ECO:0007669"/>
    <property type="project" value="UniProtKB-KW"/>
</dbReference>
<dbReference type="PROSITE" id="PS50158">
    <property type="entry name" value="ZF_CCHC"/>
    <property type="match status" value="1"/>
</dbReference>
<reference evidence="5" key="1">
    <citation type="submission" date="2022-10" db="EMBL/GenBank/DDBJ databases">
        <authorList>
            <person name="Chen Y."/>
            <person name="Dougan E. K."/>
            <person name="Chan C."/>
            <person name="Rhodes N."/>
            <person name="Thang M."/>
        </authorList>
    </citation>
    <scope>NUCLEOTIDE SEQUENCE</scope>
</reference>
<evidence type="ECO:0000313" key="6">
    <source>
        <dbReference type="EMBL" id="CAL1141860.1"/>
    </source>
</evidence>